<evidence type="ECO:0000256" key="4">
    <source>
        <dbReference type="ARBA" id="ARBA00023163"/>
    </source>
</evidence>
<comment type="similarity">
    <text evidence="1">Belongs to the BlaI transcriptional regulatory family.</text>
</comment>
<dbReference type="RefSeq" id="WP_344074134.1">
    <property type="nucleotide sequence ID" value="NZ_BAAACA010000014.1"/>
</dbReference>
<accession>A0ABP3QWT2</accession>
<evidence type="ECO:0008006" key="7">
    <source>
        <dbReference type="Google" id="ProtNLM"/>
    </source>
</evidence>
<keyword evidence="3" id="KW-0238">DNA-binding</keyword>
<keyword evidence="4" id="KW-0804">Transcription</keyword>
<dbReference type="Pfam" id="PF03965">
    <property type="entry name" value="Penicillinase_R"/>
    <property type="match status" value="1"/>
</dbReference>
<sequence>MGVIDESGHLAGRAGADARRPAGELEAGVLAALWAADGPLTPGEVQGALGGSLARTTVTTILTRLYEKGAVTRDRSGRGFAYTPTEDAPGLTARRMHTELAKEEDRSTVLARFVSQLSDEDERLLRTLLDGEAGASGEAISDDRAAFGRDRTGGDRG</sequence>
<dbReference type="InterPro" id="IPR005650">
    <property type="entry name" value="BlaI_family"/>
</dbReference>
<reference evidence="6" key="1">
    <citation type="journal article" date="2019" name="Int. J. Syst. Evol. Microbiol.">
        <title>The Global Catalogue of Microorganisms (GCM) 10K type strain sequencing project: providing services to taxonomists for standard genome sequencing and annotation.</title>
        <authorList>
            <consortium name="The Broad Institute Genomics Platform"/>
            <consortium name="The Broad Institute Genome Sequencing Center for Infectious Disease"/>
            <person name="Wu L."/>
            <person name="Ma J."/>
        </authorList>
    </citation>
    <scope>NUCLEOTIDE SEQUENCE [LARGE SCALE GENOMIC DNA]</scope>
    <source>
        <strain evidence="6">JCM 5067</strain>
    </source>
</reference>
<evidence type="ECO:0000256" key="1">
    <source>
        <dbReference type="ARBA" id="ARBA00011046"/>
    </source>
</evidence>
<dbReference type="Proteomes" id="UP001500668">
    <property type="component" value="Unassembled WGS sequence"/>
</dbReference>
<dbReference type="EMBL" id="BAAACA010000014">
    <property type="protein sequence ID" value="GAA0599018.1"/>
    <property type="molecule type" value="Genomic_DNA"/>
</dbReference>
<comment type="caution">
    <text evidence="5">The sequence shown here is derived from an EMBL/GenBank/DDBJ whole genome shotgun (WGS) entry which is preliminary data.</text>
</comment>
<evidence type="ECO:0000313" key="6">
    <source>
        <dbReference type="Proteomes" id="UP001500668"/>
    </source>
</evidence>
<organism evidence="5 6">
    <name type="scientific">Streptomyces crystallinus</name>
    <dbReference type="NCBI Taxonomy" id="68191"/>
    <lineage>
        <taxon>Bacteria</taxon>
        <taxon>Bacillati</taxon>
        <taxon>Actinomycetota</taxon>
        <taxon>Actinomycetes</taxon>
        <taxon>Kitasatosporales</taxon>
        <taxon>Streptomycetaceae</taxon>
        <taxon>Streptomyces</taxon>
    </lineage>
</organism>
<keyword evidence="2" id="KW-0805">Transcription regulation</keyword>
<dbReference type="InterPro" id="IPR036388">
    <property type="entry name" value="WH-like_DNA-bd_sf"/>
</dbReference>
<dbReference type="InterPro" id="IPR036390">
    <property type="entry name" value="WH_DNA-bd_sf"/>
</dbReference>
<dbReference type="Gene3D" id="1.10.10.10">
    <property type="entry name" value="Winged helix-like DNA-binding domain superfamily/Winged helix DNA-binding domain"/>
    <property type="match status" value="1"/>
</dbReference>
<protein>
    <recommendedName>
        <fullName evidence="7">CopY family transcriptional regulator</fullName>
    </recommendedName>
</protein>
<evidence type="ECO:0000313" key="5">
    <source>
        <dbReference type="EMBL" id="GAA0599018.1"/>
    </source>
</evidence>
<keyword evidence="6" id="KW-1185">Reference proteome</keyword>
<name>A0ABP3QWT2_9ACTN</name>
<dbReference type="SUPFAM" id="SSF46785">
    <property type="entry name" value="Winged helix' DNA-binding domain"/>
    <property type="match status" value="1"/>
</dbReference>
<proteinExistence type="inferred from homology"/>
<gene>
    <name evidence="5" type="ORF">GCM10010394_30740</name>
</gene>
<evidence type="ECO:0000256" key="3">
    <source>
        <dbReference type="ARBA" id="ARBA00023125"/>
    </source>
</evidence>
<evidence type="ECO:0000256" key="2">
    <source>
        <dbReference type="ARBA" id="ARBA00023015"/>
    </source>
</evidence>